<dbReference type="SUPFAM" id="SSF52540">
    <property type="entry name" value="P-loop containing nucleoside triphosphate hydrolases"/>
    <property type="match status" value="1"/>
</dbReference>
<dbReference type="GO" id="GO:0030466">
    <property type="term" value="P:silent mating-type cassette heterochromatin formation"/>
    <property type="evidence" value="ECO:0007669"/>
    <property type="project" value="EnsemblFungi"/>
</dbReference>
<evidence type="ECO:0000256" key="3">
    <source>
        <dbReference type="ARBA" id="ARBA00022741"/>
    </source>
</evidence>
<dbReference type="InterPro" id="IPR036678">
    <property type="entry name" value="MutS_con_dom_sf"/>
</dbReference>
<dbReference type="SMART" id="SM00533">
    <property type="entry name" value="MUTSd"/>
    <property type="match status" value="1"/>
</dbReference>
<dbReference type="GO" id="GO:0000228">
    <property type="term" value="C:nuclear chromosome"/>
    <property type="evidence" value="ECO:0007669"/>
    <property type="project" value="EnsemblFungi"/>
</dbReference>
<dbReference type="OrthoDB" id="295033at2759"/>
<keyword evidence="11" id="KW-0175">Coiled coil</keyword>
<dbReference type="InterPro" id="IPR011184">
    <property type="entry name" value="DNA_mismatch_repair_Msh2"/>
</dbReference>
<dbReference type="FunCoup" id="A0A1X2HJT7">
    <property type="interactions" value="942"/>
</dbReference>
<comment type="caution">
    <text evidence="13">The sequence shown here is derived from an EMBL/GenBank/DDBJ whole genome shotgun (WGS) entry which is preliminary data.</text>
</comment>
<dbReference type="InterPro" id="IPR032642">
    <property type="entry name" value="Msh2_ATP-bd"/>
</dbReference>
<dbReference type="SMART" id="SM00534">
    <property type="entry name" value="MUTSac"/>
    <property type="match status" value="1"/>
</dbReference>
<dbReference type="GO" id="GO:0032302">
    <property type="term" value="C:MutSbeta complex"/>
    <property type="evidence" value="ECO:0007669"/>
    <property type="project" value="EnsemblFungi"/>
</dbReference>
<evidence type="ECO:0000256" key="2">
    <source>
        <dbReference type="ARBA" id="ARBA00006271"/>
    </source>
</evidence>
<dbReference type="GO" id="GO:0000400">
    <property type="term" value="F:four-way junction DNA binding"/>
    <property type="evidence" value="ECO:0007669"/>
    <property type="project" value="EnsemblFungi"/>
</dbReference>
<dbReference type="Proteomes" id="UP000242180">
    <property type="component" value="Unassembled WGS sequence"/>
</dbReference>
<dbReference type="FunFam" id="1.10.1420.10:FF:000017">
    <property type="entry name" value="DNA mismatch repair protein Msh2"/>
    <property type="match status" value="1"/>
</dbReference>
<comment type="similarity">
    <text evidence="2 10">Belongs to the DNA mismatch repair MutS family.</text>
</comment>
<dbReference type="GO" id="GO:0140664">
    <property type="term" value="F:ATP-dependent DNA damage sensor activity"/>
    <property type="evidence" value="ECO:0007669"/>
    <property type="project" value="InterPro"/>
</dbReference>
<dbReference type="FunFam" id="3.30.420.110:FF:000002">
    <property type="entry name" value="DNA mismatch repair protein"/>
    <property type="match status" value="1"/>
</dbReference>
<evidence type="ECO:0000256" key="9">
    <source>
        <dbReference type="ARBA" id="ARBA00064337"/>
    </source>
</evidence>
<dbReference type="InterPro" id="IPR007861">
    <property type="entry name" value="DNA_mismatch_repair_MutS_clamp"/>
</dbReference>
<dbReference type="GO" id="GO:0043111">
    <property type="term" value="P:replication fork arrest"/>
    <property type="evidence" value="ECO:0007669"/>
    <property type="project" value="EnsemblFungi"/>
</dbReference>
<dbReference type="InterPro" id="IPR027417">
    <property type="entry name" value="P-loop_NTPase"/>
</dbReference>
<dbReference type="GO" id="GO:0006311">
    <property type="term" value="P:meiotic gene conversion"/>
    <property type="evidence" value="ECO:0007669"/>
    <property type="project" value="EnsemblFungi"/>
</dbReference>
<keyword evidence="5" id="KW-0067">ATP-binding</keyword>
<dbReference type="NCBIfam" id="NF003810">
    <property type="entry name" value="PRK05399.1"/>
    <property type="match status" value="1"/>
</dbReference>
<keyword evidence="14" id="KW-1185">Reference proteome</keyword>
<dbReference type="PANTHER" id="PTHR11361">
    <property type="entry name" value="DNA MISMATCH REPAIR PROTEIN MUTS FAMILY MEMBER"/>
    <property type="match status" value="1"/>
</dbReference>
<dbReference type="InterPro" id="IPR000432">
    <property type="entry name" value="DNA_mismatch_repair_MutS_C"/>
</dbReference>
<dbReference type="PIRSF" id="PIRSF005813">
    <property type="entry name" value="MSH2"/>
    <property type="match status" value="1"/>
</dbReference>
<dbReference type="FunFam" id="1.10.1420.10:FF:000015">
    <property type="entry name" value="DNA mismatch repair protein Msh2"/>
    <property type="match status" value="1"/>
</dbReference>
<dbReference type="InterPro" id="IPR007696">
    <property type="entry name" value="DNA_mismatch_repair_MutS_core"/>
</dbReference>
<dbReference type="GO" id="GO:0032138">
    <property type="term" value="F:single base insertion or deletion binding"/>
    <property type="evidence" value="ECO:0007669"/>
    <property type="project" value="EnsemblFungi"/>
</dbReference>
<comment type="subunit">
    <text evidence="9">Heterodimer of msh2 and msh6.</text>
</comment>
<dbReference type="GO" id="GO:0000735">
    <property type="term" value="P:removal of nonhomologous ends"/>
    <property type="evidence" value="ECO:0007669"/>
    <property type="project" value="EnsemblFungi"/>
</dbReference>
<dbReference type="OMA" id="LVRFPQK"/>
<dbReference type="Pfam" id="PF05190">
    <property type="entry name" value="MutS_IV"/>
    <property type="match status" value="1"/>
</dbReference>
<dbReference type="InterPro" id="IPR007695">
    <property type="entry name" value="DNA_mismatch_repair_MutS-lik_N"/>
</dbReference>
<dbReference type="Gene3D" id="1.10.1420.10">
    <property type="match status" value="2"/>
</dbReference>
<dbReference type="CDD" id="cd03285">
    <property type="entry name" value="ABC_MSH2_euk"/>
    <property type="match status" value="1"/>
</dbReference>
<sequence length="934" mass="104768">MSTPKETLPDVDKPEQQTFVRFFHSLDQPTQGTIRLFERDSTQKQYYTFHGEDALFAAEHVYKTTTVIKYWGGDNGLPTVSVSSAVAEAFLRDALLNKQLRIEIWTQSRSTWQLSRKASPGNLQDVEDLLFLNANLTAAPVVLAAKVNVSGENKTVGVAFADATTKEIGVSEFIDNDLYSNFESLVIQLGVKECLLPADEGSKDYELTKLKSVLERCGIVMTHVKKSDFLAKDIDQDLNRLLQGEMSAVTLPEFELKVAMSSTACLIKYLDLLQDETHFKQFSLKHHDLSQYMRLDASALAALSLMPSPNEGSNKTMSLFGLLNQCKTAQGSRLLIQWLKQPLLNLAEIRHRQDLVEIFFEDTDLRQSLQESHLKSVPDLHRLAKRFQRGLANLQDVVRLYQVVIRLPGLIACLEAHRPEDATKGGLLEETFTTPFNRFMTKLIKLQELVESTIDLDAVERHEFIIKPEFDEALQNLREKLDETRQLIDEEHQRIGAKLNMDTEKKLKLEKHSIYGYCIRVNRTDASKLRNKSEFIEYGTQKAGTYYSTVKMKDLSTASIELMESYDKRQKSLVKEVINIVVTYCPVLELLGSTIANLDVLVSFAEVSIMAPRPFVRPELAPAGQGNVVLQDARHPCLEVQDDVAFIPNDVDIIRQESDFQIITGPNMGGKSTYIRQIGVIALMAQIGCFVPCTEAKLCIFDSILARVGASDSQLKGVSTFMAEMLETATILKTATRNSLIIIDELGRGTSTYDGFGLAWAISEYIATNIKAFCLFATHFHELTALGETVPHVRNLNVAVHIEEGQTSTREITLLYKVSEGVCDQSFGIHVAEMAEFPPTVVRLAKRKAAELEDDAGTERKKGVNAKKTATDRIVQEGTRLVEQMVRELGNISQTNDVDSMDHDALLAAKERVREKYKDQIQANPYLRDLVAGL</sequence>
<dbReference type="FunFam" id="3.40.50.300:FF:000523">
    <property type="entry name" value="DNA mismatch repair protein"/>
    <property type="match status" value="1"/>
</dbReference>
<dbReference type="GO" id="GO:0007534">
    <property type="term" value="P:gene conversion at mating-type locus"/>
    <property type="evidence" value="ECO:0007669"/>
    <property type="project" value="EnsemblFungi"/>
</dbReference>
<keyword evidence="6 10" id="KW-0238">DNA-binding</keyword>
<evidence type="ECO:0000256" key="5">
    <source>
        <dbReference type="ARBA" id="ARBA00022840"/>
    </source>
</evidence>
<name>A0A1X2HJT7_SYNRA</name>
<evidence type="ECO:0000259" key="12">
    <source>
        <dbReference type="PROSITE" id="PS00486"/>
    </source>
</evidence>
<keyword evidence="7 10" id="KW-0234">DNA repair</keyword>
<dbReference type="GO" id="GO:0032301">
    <property type="term" value="C:MutSalpha complex"/>
    <property type="evidence" value="ECO:0007669"/>
    <property type="project" value="EnsemblFungi"/>
</dbReference>
<reference evidence="13 14" key="1">
    <citation type="submission" date="2016-07" db="EMBL/GenBank/DDBJ databases">
        <title>Pervasive Adenine N6-methylation of Active Genes in Fungi.</title>
        <authorList>
            <consortium name="DOE Joint Genome Institute"/>
            <person name="Mondo S.J."/>
            <person name="Dannebaum R.O."/>
            <person name="Kuo R.C."/>
            <person name="Labutti K."/>
            <person name="Haridas S."/>
            <person name="Kuo A."/>
            <person name="Salamov A."/>
            <person name="Ahrendt S.R."/>
            <person name="Lipzen A."/>
            <person name="Sullivan W."/>
            <person name="Andreopoulos W.B."/>
            <person name="Clum A."/>
            <person name="Lindquist E."/>
            <person name="Daum C."/>
            <person name="Ramamoorthy G.K."/>
            <person name="Gryganskyi A."/>
            <person name="Culley D."/>
            <person name="Magnuson J.K."/>
            <person name="James T.Y."/>
            <person name="O'Malley M.A."/>
            <person name="Stajich J.E."/>
            <person name="Spatafora J.W."/>
            <person name="Visel A."/>
            <person name="Grigoriev I.V."/>
        </authorList>
    </citation>
    <scope>NUCLEOTIDE SEQUENCE [LARGE SCALE GENOMIC DNA]</scope>
    <source>
        <strain evidence="13 14">NRRL 2496</strain>
    </source>
</reference>
<dbReference type="SUPFAM" id="SSF48334">
    <property type="entry name" value="DNA repair protein MutS, domain III"/>
    <property type="match status" value="1"/>
</dbReference>
<proteinExistence type="inferred from homology"/>
<dbReference type="EMBL" id="MCGN01000003">
    <property type="protein sequence ID" value="ORY99375.1"/>
    <property type="molecule type" value="Genomic_DNA"/>
</dbReference>
<dbReference type="Gene3D" id="3.40.1170.10">
    <property type="entry name" value="DNA repair protein MutS, domain I"/>
    <property type="match status" value="1"/>
</dbReference>
<evidence type="ECO:0000256" key="11">
    <source>
        <dbReference type="SAM" id="Coils"/>
    </source>
</evidence>
<dbReference type="GO" id="GO:0016887">
    <property type="term" value="F:ATP hydrolysis activity"/>
    <property type="evidence" value="ECO:0007669"/>
    <property type="project" value="EnsemblFungi"/>
</dbReference>
<dbReference type="GO" id="GO:0000404">
    <property type="term" value="F:heteroduplex DNA loop binding"/>
    <property type="evidence" value="ECO:0007669"/>
    <property type="project" value="EnsemblFungi"/>
</dbReference>
<dbReference type="AlphaFoldDB" id="A0A1X2HJT7"/>
<dbReference type="Gene3D" id="3.40.50.300">
    <property type="entry name" value="P-loop containing nucleotide triphosphate hydrolases"/>
    <property type="match status" value="1"/>
</dbReference>
<keyword evidence="3 10" id="KW-0547">Nucleotide-binding</keyword>
<dbReference type="Pfam" id="PF00488">
    <property type="entry name" value="MutS_V"/>
    <property type="match status" value="1"/>
</dbReference>
<protein>
    <submittedName>
        <fullName evidence="13">Putative DNA mismatch repair protein MSH2</fullName>
    </submittedName>
</protein>
<dbReference type="GO" id="GO:0000403">
    <property type="term" value="F:Y-form DNA binding"/>
    <property type="evidence" value="ECO:0007669"/>
    <property type="project" value="EnsemblFungi"/>
</dbReference>
<evidence type="ECO:0000256" key="7">
    <source>
        <dbReference type="ARBA" id="ARBA00023204"/>
    </source>
</evidence>
<dbReference type="GO" id="GO:0000710">
    <property type="term" value="P:meiotic mismatch repair"/>
    <property type="evidence" value="ECO:0007669"/>
    <property type="project" value="EnsemblFungi"/>
</dbReference>
<feature type="coiled-coil region" evidence="11">
    <location>
        <begin position="467"/>
        <end position="494"/>
    </location>
</feature>
<dbReference type="GO" id="GO:0032137">
    <property type="term" value="F:guanine/thymine mispair binding"/>
    <property type="evidence" value="ECO:0007669"/>
    <property type="project" value="EnsemblFungi"/>
</dbReference>
<gene>
    <name evidence="13" type="ORF">BCR43DRAFT_472034</name>
</gene>
<dbReference type="GO" id="GO:0000406">
    <property type="term" value="F:double-strand/single-strand DNA junction binding"/>
    <property type="evidence" value="ECO:0007669"/>
    <property type="project" value="EnsemblFungi"/>
</dbReference>
<dbReference type="Pfam" id="PF05192">
    <property type="entry name" value="MutS_III"/>
    <property type="match status" value="1"/>
</dbReference>
<dbReference type="InParanoid" id="A0A1X2HJT7"/>
<keyword evidence="4 10" id="KW-0227">DNA damage</keyword>
<dbReference type="GO" id="GO:0036297">
    <property type="term" value="P:interstrand cross-link repair"/>
    <property type="evidence" value="ECO:0007669"/>
    <property type="project" value="EnsemblFungi"/>
</dbReference>
<dbReference type="GO" id="GO:0043570">
    <property type="term" value="P:maintenance of DNA repeat elements"/>
    <property type="evidence" value="ECO:0007669"/>
    <property type="project" value="EnsemblFungi"/>
</dbReference>
<dbReference type="InterPro" id="IPR016151">
    <property type="entry name" value="DNA_mismatch_repair_MutS_N"/>
</dbReference>
<organism evidence="13 14">
    <name type="scientific">Syncephalastrum racemosum</name>
    <name type="common">Filamentous fungus</name>
    <dbReference type="NCBI Taxonomy" id="13706"/>
    <lineage>
        <taxon>Eukaryota</taxon>
        <taxon>Fungi</taxon>
        <taxon>Fungi incertae sedis</taxon>
        <taxon>Mucoromycota</taxon>
        <taxon>Mucoromycotina</taxon>
        <taxon>Mucoromycetes</taxon>
        <taxon>Mucorales</taxon>
        <taxon>Syncephalastraceae</taxon>
        <taxon>Syncephalastrum</taxon>
    </lineage>
</organism>
<dbReference type="Pfam" id="PF05188">
    <property type="entry name" value="MutS_II"/>
    <property type="match status" value="1"/>
</dbReference>
<dbReference type="SUPFAM" id="SSF53150">
    <property type="entry name" value="DNA repair protein MutS, domain II"/>
    <property type="match status" value="1"/>
</dbReference>
<dbReference type="InterPro" id="IPR007860">
    <property type="entry name" value="DNA_mmatch_repair_MutS_con_dom"/>
</dbReference>
<accession>A0A1X2HJT7</accession>
<dbReference type="Gene3D" id="3.30.420.110">
    <property type="entry name" value="MutS, connector domain"/>
    <property type="match status" value="1"/>
</dbReference>
<evidence type="ECO:0000256" key="1">
    <source>
        <dbReference type="ARBA" id="ARBA00004123"/>
    </source>
</evidence>
<comment type="function">
    <text evidence="10">Component of the post-replicative DNA mismatch repair system (MMR).</text>
</comment>
<dbReference type="InterPro" id="IPR045076">
    <property type="entry name" value="MutS"/>
</dbReference>
<dbReference type="PROSITE" id="PS00486">
    <property type="entry name" value="DNA_MISMATCH_REPAIR_2"/>
    <property type="match status" value="1"/>
</dbReference>
<dbReference type="STRING" id="13706.A0A1X2HJT7"/>
<evidence type="ECO:0000313" key="14">
    <source>
        <dbReference type="Proteomes" id="UP000242180"/>
    </source>
</evidence>
<dbReference type="PANTHER" id="PTHR11361:SF35">
    <property type="entry name" value="DNA MISMATCH REPAIR PROTEIN MSH2"/>
    <property type="match status" value="1"/>
</dbReference>
<keyword evidence="8" id="KW-0539">Nucleus</keyword>
<evidence type="ECO:0000256" key="10">
    <source>
        <dbReference type="RuleBase" id="RU003756"/>
    </source>
</evidence>
<dbReference type="GO" id="GO:0005524">
    <property type="term" value="F:ATP binding"/>
    <property type="evidence" value="ECO:0007669"/>
    <property type="project" value="UniProtKB-KW"/>
</dbReference>
<feature type="domain" description="DNA mismatch repair proteins mutS family" evidence="12">
    <location>
        <begin position="739"/>
        <end position="755"/>
    </location>
</feature>
<dbReference type="Pfam" id="PF01624">
    <property type="entry name" value="MutS_I"/>
    <property type="match status" value="1"/>
</dbReference>
<evidence type="ECO:0000256" key="8">
    <source>
        <dbReference type="ARBA" id="ARBA00023242"/>
    </source>
</evidence>
<dbReference type="InterPro" id="IPR036187">
    <property type="entry name" value="DNA_mismatch_repair_MutS_sf"/>
</dbReference>
<evidence type="ECO:0000256" key="6">
    <source>
        <dbReference type="ARBA" id="ARBA00023125"/>
    </source>
</evidence>
<comment type="subcellular location">
    <subcellularLocation>
        <location evidence="1">Nucleus</location>
    </subcellularLocation>
</comment>
<evidence type="ECO:0000256" key="4">
    <source>
        <dbReference type="ARBA" id="ARBA00022763"/>
    </source>
</evidence>
<evidence type="ECO:0000313" key="13">
    <source>
        <dbReference type="EMBL" id="ORY99375.1"/>
    </source>
</evidence>